<dbReference type="EMBL" id="JAPDRQ010000019">
    <property type="protein sequence ID" value="KAJ9661915.1"/>
    <property type="molecule type" value="Genomic_DNA"/>
</dbReference>
<protein>
    <submittedName>
        <fullName evidence="1">Uncharacterized protein</fullName>
    </submittedName>
</protein>
<keyword evidence="2" id="KW-1185">Reference proteome</keyword>
<dbReference type="Proteomes" id="UP001172386">
    <property type="component" value="Unassembled WGS sequence"/>
</dbReference>
<sequence length="368" mass="40682">MAAPQDNTIRVAVLDDYAATAPAYFTPLLEKHPNLAVDYLPDTISTYYNDDGSTNMNLAPQVHRLKQYQIISTMRERTKFPVELLSQLPRLKLLLTTGMRNASIDMEQCDRQGIVVCGTNARGGAAAAAKGTRKGGDMTNEQTWTLILGLMRGLPADDQRVKTNANGGWQDGLATGLAGKTLGILGLGRLGLHCAVTGLFGFGMDVLCWSKNLTQERADELGMERGLEKGTLRVAKDKESFFREADVVSVHYVLSERSRNIVGQEELSWMKKTGFLVNTSRGPLVDESALVAALREGRIKGVGLDVFDIEPLPPGSPWRSQEWGRRVVVSPHMGYVEEGTMNKWYEQTAENVERWLTGQEVINVMRPK</sequence>
<name>A0ACC3AGI3_9EURO</name>
<evidence type="ECO:0000313" key="2">
    <source>
        <dbReference type="Proteomes" id="UP001172386"/>
    </source>
</evidence>
<comment type="caution">
    <text evidence="1">The sequence shown here is derived from an EMBL/GenBank/DDBJ whole genome shotgun (WGS) entry which is preliminary data.</text>
</comment>
<gene>
    <name evidence="1" type="ORF">H2198_001667</name>
</gene>
<evidence type="ECO:0000313" key="1">
    <source>
        <dbReference type="EMBL" id="KAJ9661915.1"/>
    </source>
</evidence>
<organism evidence="1 2">
    <name type="scientific">Neophaeococcomyces mojaviensis</name>
    <dbReference type="NCBI Taxonomy" id="3383035"/>
    <lineage>
        <taxon>Eukaryota</taxon>
        <taxon>Fungi</taxon>
        <taxon>Dikarya</taxon>
        <taxon>Ascomycota</taxon>
        <taxon>Pezizomycotina</taxon>
        <taxon>Eurotiomycetes</taxon>
        <taxon>Chaetothyriomycetidae</taxon>
        <taxon>Chaetothyriales</taxon>
        <taxon>Chaetothyriales incertae sedis</taxon>
        <taxon>Neophaeococcomyces</taxon>
    </lineage>
</organism>
<accession>A0ACC3AGI3</accession>
<reference evidence="1" key="1">
    <citation type="submission" date="2022-10" db="EMBL/GenBank/DDBJ databases">
        <title>Culturing micro-colonial fungi from biological soil crusts in the Mojave desert and describing Neophaeococcomyces mojavensis, and introducing the new genera and species Taxawa tesnikishii.</title>
        <authorList>
            <person name="Kurbessoian T."/>
            <person name="Stajich J.E."/>
        </authorList>
    </citation>
    <scope>NUCLEOTIDE SEQUENCE</scope>
    <source>
        <strain evidence="1">JES_112</strain>
    </source>
</reference>
<proteinExistence type="predicted"/>